<comment type="catalytic activity">
    <reaction evidence="2">
        <text>Ni(II)-pyridinium-3,5-bisthiocarboxylate mononucleotide = pyridinium-3,5-bisthiocarboxylate mononucleotide + Ni(2+)</text>
        <dbReference type="Rhea" id="RHEA:54784"/>
        <dbReference type="ChEBI" id="CHEBI:49786"/>
        <dbReference type="ChEBI" id="CHEBI:137372"/>
        <dbReference type="ChEBI" id="CHEBI:137373"/>
        <dbReference type="EC" id="4.99.1.12"/>
    </reaction>
</comment>
<dbReference type="EC" id="4.99.1.12" evidence="2"/>
<dbReference type="HAMAP" id="MF_01074">
    <property type="entry name" value="LarC"/>
    <property type="match status" value="1"/>
</dbReference>
<dbReference type="PANTHER" id="PTHR36566">
    <property type="entry name" value="NICKEL INSERTION PROTEIN-RELATED"/>
    <property type="match status" value="1"/>
</dbReference>
<comment type="caution">
    <text evidence="3">The sequence shown here is derived from an EMBL/GenBank/DDBJ whole genome shotgun (WGS) entry which is preliminary data.</text>
</comment>
<comment type="similarity">
    <text evidence="2">Belongs to the LarC family.</text>
</comment>
<dbReference type="PANTHER" id="PTHR36566:SF1">
    <property type="entry name" value="PYRIDINIUM-3,5-BISTHIOCARBOXYLIC ACID MONONUCLEOTIDE NICKEL INSERTION PROTEIN"/>
    <property type="match status" value="1"/>
</dbReference>
<keyword evidence="2" id="KW-0456">Lyase</keyword>
<sequence>MLLAALLDAGASLDSVRAGLARLDLGLSLDVAEVRRHGFRATHVTVRAPHSHEHRGLRDILTLISPLPDLVRGHASTTFQWLAEAEARVHGTTVDEVHFHEVGALDAIADVVGCALALDDLGLLDAPVRMVSPVAVGSGTVRAAHGRLPVPAPAVAELLAHAKAPLAAHSATMELCTPTGAALLAALATGWGPPPAMTPRAVGVGAGTADPPGHANVVRVLVGTAAATADWSTSELYQIEATVDDLDPRLWPDILDELRAVGAADAWCVPALMRKGRPGQVLTVLVDADRLDLACGVVFTQTTTLGLRVQTVSRRALRRDTVEVTVAGAAVRVKRGHLGDRVVTAQPEYDDALAAALSTGLPIAEVLDQARALSSRTGS</sequence>
<protein>
    <recommendedName>
        <fullName evidence="2">Pyridinium-3,5-bisthiocarboxylic acid mononucleotide nickel insertion protein</fullName>
        <shortName evidence="2">P2TMN nickel insertion protein</shortName>
        <ecNumber evidence="2">4.99.1.12</ecNumber>
    </recommendedName>
    <alternativeName>
        <fullName evidence="2">Nickel-pincer cofactor biosynthesis protein LarC</fullName>
    </alternativeName>
</protein>
<keyword evidence="1 2" id="KW-0533">Nickel</keyword>
<reference evidence="3" key="1">
    <citation type="submission" date="2022-12" db="EMBL/GenBank/DDBJ databases">
        <title>New Phytohabitans aurantiacus sp. RD004123 nov., an actinomycete isolated from soil.</title>
        <authorList>
            <person name="Triningsih D.W."/>
            <person name="Harunari E."/>
            <person name="Igarashi Y."/>
        </authorList>
    </citation>
    <scope>NUCLEOTIDE SEQUENCE</scope>
    <source>
        <strain evidence="3">RD004123</strain>
    </source>
</reference>
<organism evidence="3 4">
    <name type="scientific">Phytohabitans aurantiacus</name>
    <dbReference type="NCBI Taxonomy" id="3016789"/>
    <lineage>
        <taxon>Bacteria</taxon>
        <taxon>Bacillati</taxon>
        <taxon>Actinomycetota</taxon>
        <taxon>Actinomycetes</taxon>
        <taxon>Micromonosporales</taxon>
        <taxon>Micromonosporaceae</taxon>
    </lineage>
</organism>
<dbReference type="Pfam" id="PF01969">
    <property type="entry name" value="Ni_insertion"/>
    <property type="match status" value="1"/>
</dbReference>
<evidence type="ECO:0000256" key="1">
    <source>
        <dbReference type="ARBA" id="ARBA00022596"/>
    </source>
</evidence>
<evidence type="ECO:0000313" key="4">
    <source>
        <dbReference type="Proteomes" id="UP001144280"/>
    </source>
</evidence>
<comment type="function">
    <text evidence="2">Involved in the biosynthesis of a nickel-pincer cofactor ((SCS)Ni(II) pincer complex). Binds Ni(2+), and functions in nickel delivery to pyridinium-3,5-bisthiocarboxylic acid mononucleotide (P2TMN), to form the mature cofactor. Is thus probably required for the activation of nickel-pincer cofactor-dependent enzymes.</text>
</comment>
<dbReference type="Gene3D" id="3.30.70.1380">
    <property type="entry name" value="Transcriptional regulatory protein pf0864 domain like"/>
    <property type="match status" value="1"/>
</dbReference>
<dbReference type="EMBL" id="BSDI01000046">
    <property type="protein sequence ID" value="GLI01558.1"/>
    <property type="molecule type" value="Genomic_DNA"/>
</dbReference>
<evidence type="ECO:0000313" key="3">
    <source>
        <dbReference type="EMBL" id="GLI01558.1"/>
    </source>
</evidence>
<gene>
    <name evidence="2" type="primary">larC</name>
    <name evidence="3" type="ORF">Pa4123_68340</name>
</gene>
<keyword evidence="4" id="KW-1185">Reference proteome</keyword>
<accession>A0ABQ5R5C4</accession>
<dbReference type="Gene3D" id="3.10.20.300">
    <property type="entry name" value="mk0293 like domain"/>
    <property type="match status" value="1"/>
</dbReference>
<dbReference type="Proteomes" id="UP001144280">
    <property type="component" value="Unassembled WGS sequence"/>
</dbReference>
<name>A0ABQ5R5C4_9ACTN</name>
<dbReference type="InterPro" id="IPR002822">
    <property type="entry name" value="Ni_insertion"/>
</dbReference>
<dbReference type="NCBIfam" id="TIGR00299">
    <property type="entry name" value="nickel pincer cofactor biosynthesis protein LarC"/>
    <property type="match status" value="1"/>
</dbReference>
<evidence type="ECO:0000256" key="2">
    <source>
        <dbReference type="HAMAP-Rule" id="MF_01074"/>
    </source>
</evidence>
<proteinExistence type="inferred from homology"/>